<gene>
    <name evidence="1" type="ORF">DHETER_LOCUS6801</name>
</gene>
<accession>A0ACA9MP41</accession>
<dbReference type="EMBL" id="CAJVPU010008913">
    <property type="protein sequence ID" value="CAG8589388.1"/>
    <property type="molecule type" value="Genomic_DNA"/>
</dbReference>
<sequence length="229" mass="26323">MSNIVLGILMTFGPVLGYIDQIIKFRTTKSSFGFSLDTPGILLISRIGKRFDIVLLYQSIVMIVVQIWLLYECIRYRTPTLSIHNRKRWFWNWRSFRPYMTCLIVLLGHLIFFSNLFGDRIWFVELLGYLALGVECTLPMPQAVQNYKNQSVSGFRLTSAQKSKVTLSLFTTVALFAIFTVAAPPFLPCPALDDAQRRALLEQRLKEESGKRKVVVISRNKDGNYRKIG</sequence>
<organism evidence="1 2">
    <name type="scientific">Dentiscutata heterogama</name>
    <dbReference type="NCBI Taxonomy" id="1316150"/>
    <lineage>
        <taxon>Eukaryota</taxon>
        <taxon>Fungi</taxon>
        <taxon>Fungi incertae sedis</taxon>
        <taxon>Mucoromycota</taxon>
        <taxon>Glomeromycotina</taxon>
        <taxon>Glomeromycetes</taxon>
        <taxon>Diversisporales</taxon>
        <taxon>Gigasporaceae</taxon>
        <taxon>Dentiscutata</taxon>
    </lineage>
</organism>
<keyword evidence="2" id="KW-1185">Reference proteome</keyword>
<dbReference type="Proteomes" id="UP000789702">
    <property type="component" value="Unassembled WGS sequence"/>
</dbReference>
<comment type="caution">
    <text evidence="1">The sequence shown here is derived from an EMBL/GenBank/DDBJ whole genome shotgun (WGS) entry which is preliminary data.</text>
</comment>
<evidence type="ECO:0000313" key="2">
    <source>
        <dbReference type="Proteomes" id="UP000789702"/>
    </source>
</evidence>
<name>A0ACA9MP41_9GLOM</name>
<reference evidence="1" key="1">
    <citation type="submission" date="2021-06" db="EMBL/GenBank/DDBJ databases">
        <authorList>
            <person name="Kallberg Y."/>
            <person name="Tangrot J."/>
            <person name="Rosling A."/>
        </authorList>
    </citation>
    <scope>NUCLEOTIDE SEQUENCE</scope>
    <source>
        <strain evidence="1">IL203A</strain>
    </source>
</reference>
<protein>
    <submittedName>
        <fullName evidence="1">1308_t:CDS:1</fullName>
    </submittedName>
</protein>
<evidence type="ECO:0000313" key="1">
    <source>
        <dbReference type="EMBL" id="CAG8589388.1"/>
    </source>
</evidence>
<proteinExistence type="predicted"/>